<feature type="transmembrane region" description="Helical" evidence="1">
    <location>
        <begin position="6"/>
        <end position="24"/>
    </location>
</feature>
<protein>
    <submittedName>
        <fullName evidence="2">Uncharacterized protein</fullName>
    </submittedName>
</protein>
<keyword evidence="3" id="KW-1185">Reference proteome</keyword>
<keyword evidence="1" id="KW-1133">Transmembrane helix</keyword>
<name>A0A9P4NJJ2_9PEZI</name>
<gene>
    <name evidence="2" type="ORF">EJ08DRAFT_442846</name>
</gene>
<keyword evidence="1" id="KW-0812">Transmembrane</keyword>
<dbReference type="EMBL" id="MU007079">
    <property type="protein sequence ID" value="KAF2423665.1"/>
    <property type="molecule type" value="Genomic_DNA"/>
</dbReference>
<sequence>MGEVTLVVLLFVVPLILFTVYLAASSCLGNNLRRAGTPHPSPVTMTSFGKQYMRNLSSGGGQGGWEHIEMENILDPDGDDHVDRHLG</sequence>
<evidence type="ECO:0000256" key="1">
    <source>
        <dbReference type="SAM" id="Phobius"/>
    </source>
</evidence>
<evidence type="ECO:0000313" key="3">
    <source>
        <dbReference type="Proteomes" id="UP000800235"/>
    </source>
</evidence>
<keyword evidence="1" id="KW-0472">Membrane</keyword>
<reference evidence="2" key="1">
    <citation type="journal article" date="2020" name="Stud. Mycol.">
        <title>101 Dothideomycetes genomes: a test case for predicting lifestyles and emergence of pathogens.</title>
        <authorList>
            <person name="Haridas S."/>
            <person name="Albert R."/>
            <person name="Binder M."/>
            <person name="Bloem J."/>
            <person name="Labutti K."/>
            <person name="Salamov A."/>
            <person name="Andreopoulos B."/>
            <person name="Baker S."/>
            <person name="Barry K."/>
            <person name="Bills G."/>
            <person name="Bluhm B."/>
            <person name="Cannon C."/>
            <person name="Castanera R."/>
            <person name="Culley D."/>
            <person name="Daum C."/>
            <person name="Ezra D."/>
            <person name="Gonzalez J."/>
            <person name="Henrissat B."/>
            <person name="Kuo A."/>
            <person name="Liang C."/>
            <person name="Lipzen A."/>
            <person name="Lutzoni F."/>
            <person name="Magnuson J."/>
            <person name="Mondo S."/>
            <person name="Nolan M."/>
            <person name="Ohm R."/>
            <person name="Pangilinan J."/>
            <person name="Park H.-J."/>
            <person name="Ramirez L."/>
            <person name="Alfaro M."/>
            <person name="Sun H."/>
            <person name="Tritt A."/>
            <person name="Yoshinaga Y."/>
            <person name="Zwiers L.-H."/>
            <person name="Turgeon B."/>
            <person name="Goodwin S."/>
            <person name="Spatafora J."/>
            <person name="Crous P."/>
            <person name="Grigoriev I."/>
        </authorList>
    </citation>
    <scope>NUCLEOTIDE SEQUENCE</scope>
    <source>
        <strain evidence="2">CBS 130266</strain>
    </source>
</reference>
<dbReference type="Proteomes" id="UP000800235">
    <property type="component" value="Unassembled WGS sequence"/>
</dbReference>
<organism evidence="2 3">
    <name type="scientific">Tothia fuscella</name>
    <dbReference type="NCBI Taxonomy" id="1048955"/>
    <lineage>
        <taxon>Eukaryota</taxon>
        <taxon>Fungi</taxon>
        <taxon>Dikarya</taxon>
        <taxon>Ascomycota</taxon>
        <taxon>Pezizomycotina</taxon>
        <taxon>Dothideomycetes</taxon>
        <taxon>Pleosporomycetidae</taxon>
        <taxon>Venturiales</taxon>
        <taxon>Cylindrosympodiaceae</taxon>
        <taxon>Tothia</taxon>
    </lineage>
</organism>
<evidence type="ECO:0000313" key="2">
    <source>
        <dbReference type="EMBL" id="KAF2423665.1"/>
    </source>
</evidence>
<proteinExistence type="predicted"/>
<dbReference type="OrthoDB" id="5391288at2759"/>
<comment type="caution">
    <text evidence="2">The sequence shown here is derived from an EMBL/GenBank/DDBJ whole genome shotgun (WGS) entry which is preliminary data.</text>
</comment>
<accession>A0A9P4NJJ2</accession>
<dbReference type="AlphaFoldDB" id="A0A9P4NJJ2"/>